<dbReference type="Proteomes" id="UP000030153">
    <property type="component" value="Unassembled WGS sequence"/>
</dbReference>
<name>A0A0A2UYJ1_9BACI</name>
<comment type="caution">
    <text evidence="7">The sequence shown here is derived from an EMBL/GenBank/DDBJ whole genome shotgun (WGS) entry which is preliminary data.</text>
</comment>
<gene>
    <name evidence="7" type="ORF">N780_11705</name>
</gene>
<dbReference type="InterPro" id="IPR031680">
    <property type="entry name" value="Hepar_II_III_N"/>
</dbReference>
<dbReference type="Pfam" id="PF16889">
    <property type="entry name" value="Hepar_II_III_N"/>
    <property type="match status" value="1"/>
</dbReference>
<dbReference type="InterPro" id="IPR012480">
    <property type="entry name" value="Hepar_II_III_C"/>
</dbReference>
<keyword evidence="4" id="KW-0456">Lyase</keyword>
<evidence type="ECO:0000313" key="7">
    <source>
        <dbReference type="EMBL" id="KGP92994.1"/>
    </source>
</evidence>
<feature type="domain" description="Heparinase II/III-like C-terminal" evidence="5">
    <location>
        <begin position="353"/>
        <end position="583"/>
    </location>
</feature>
<dbReference type="InterPro" id="IPR008929">
    <property type="entry name" value="Chondroitin_lyas"/>
</dbReference>
<evidence type="ECO:0000259" key="5">
    <source>
        <dbReference type="Pfam" id="PF07940"/>
    </source>
</evidence>
<organism evidence="7 8">
    <name type="scientific">Pontibacillus chungwhensis BH030062</name>
    <dbReference type="NCBI Taxonomy" id="1385513"/>
    <lineage>
        <taxon>Bacteria</taxon>
        <taxon>Bacillati</taxon>
        <taxon>Bacillota</taxon>
        <taxon>Bacilli</taxon>
        <taxon>Bacillales</taxon>
        <taxon>Bacillaceae</taxon>
        <taxon>Pontibacillus</taxon>
    </lineage>
</organism>
<evidence type="ECO:0000313" key="8">
    <source>
        <dbReference type="Proteomes" id="UP000030153"/>
    </source>
</evidence>
<dbReference type="GO" id="GO:0016829">
    <property type="term" value="F:lyase activity"/>
    <property type="evidence" value="ECO:0007669"/>
    <property type="project" value="UniProtKB-KW"/>
</dbReference>
<dbReference type="AlphaFoldDB" id="A0A0A2UYJ1"/>
<dbReference type="GO" id="GO:0042597">
    <property type="term" value="C:periplasmic space"/>
    <property type="evidence" value="ECO:0007669"/>
    <property type="project" value="UniProtKB-SubCell"/>
</dbReference>
<dbReference type="PANTHER" id="PTHR39210">
    <property type="entry name" value="HEPARIN-SULFATE LYASE"/>
    <property type="match status" value="1"/>
</dbReference>
<dbReference type="RefSeq" id="WP_232299472.1">
    <property type="nucleotide sequence ID" value="NZ_AVBG01000001.1"/>
</dbReference>
<reference evidence="7 8" key="1">
    <citation type="submission" date="2013-08" db="EMBL/GenBank/DDBJ databases">
        <title>Genome of Pontibacillus chungwhensis.</title>
        <authorList>
            <person name="Wang Q."/>
            <person name="Wang G."/>
        </authorList>
    </citation>
    <scope>NUCLEOTIDE SEQUENCE [LARGE SCALE GENOMIC DNA]</scope>
    <source>
        <strain evidence="7 8">BH030062</strain>
    </source>
</reference>
<dbReference type="Gene3D" id="1.50.10.100">
    <property type="entry name" value="Chondroitin AC/alginate lyase"/>
    <property type="match status" value="1"/>
</dbReference>
<evidence type="ECO:0000256" key="1">
    <source>
        <dbReference type="ARBA" id="ARBA00004418"/>
    </source>
</evidence>
<keyword evidence="3" id="KW-0574">Periplasm</keyword>
<sequence length="673" mass="78832">MNKSFFYHTPDQREIIDFCKTAWPEEVREVIHRADLATKQTFIFTHRWDMERCEIPVTFDNKIDWTYRFKGDFEWTVNLNRSRFMSELGQAYWLTSDEKYVTSFINLLKDWINQNPLSIDEILSSKEQHYNVKDTWRKLDSGIRITNWLKGYHCVRESDYWTREDEQLFKEAVHLHGTYLKFAFTPHDRQSNWGFLETNGLFQIAMLFPEFAESKSWLSIAVDRLVNMCELQIFEDGMHNEQSPMYHHEVLHCLFECVWLAKKNEHPLPSICEDSLKRLFLSSLAFVKPTGSQPMISDSDDTDIRDILCRGAVLFKRGDLKHQAYDQLDYESAWYYGKEGIDEFHKLVAHPPSTTSIHLSESGYSIMRSGWSESSHYCLFDGGHMDIIQAHGHDDFLHLDLNVFGKDLLIDTGRYTYMEGEERRYFKESFQHNTTIVDHTSISEFKDSWTWGDIARTTQSFWKTCESFDYAEAGHDGYRNLKDPVGVLRKILFVKPYYWLVIDEFQSNETHHFAQHFHVSENVSVQTYPDRSVAVCNLNEKEGLFIHSITPAKLTKDKCWISRNYNEKHASSKLVFDHKATGKTRMITGLIPFHSTVTEDVVIKEIGVRNTFGDYFSNEDVTAMEINIGMDTHWVVVSHSGPNSFQFAEHHMTGDVLLVKKKGDQLNKWVIKV</sequence>
<evidence type="ECO:0000256" key="4">
    <source>
        <dbReference type="ARBA" id="ARBA00023239"/>
    </source>
</evidence>
<dbReference type="EMBL" id="AVBG01000001">
    <property type="protein sequence ID" value="KGP92994.1"/>
    <property type="molecule type" value="Genomic_DNA"/>
</dbReference>
<evidence type="ECO:0000256" key="2">
    <source>
        <dbReference type="ARBA" id="ARBA00022729"/>
    </source>
</evidence>
<dbReference type="Gene3D" id="2.70.98.70">
    <property type="match status" value="1"/>
</dbReference>
<dbReference type="STRING" id="1385513.N780_11705"/>
<accession>A0A0A2UYJ1</accession>
<dbReference type="SUPFAM" id="SSF48230">
    <property type="entry name" value="Chondroitin AC/alginate lyase"/>
    <property type="match status" value="1"/>
</dbReference>
<evidence type="ECO:0000259" key="6">
    <source>
        <dbReference type="Pfam" id="PF16889"/>
    </source>
</evidence>
<evidence type="ECO:0000256" key="3">
    <source>
        <dbReference type="ARBA" id="ARBA00022764"/>
    </source>
</evidence>
<proteinExistence type="predicted"/>
<keyword evidence="2" id="KW-0732">Signal</keyword>
<feature type="domain" description="Heparin-sulfate lyase N-terminal" evidence="6">
    <location>
        <begin position="44"/>
        <end position="303"/>
    </location>
</feature>
<dbReference type="Pfam" id="PF07940">
    <property type="entry name" value="Hepar_II_III_C"/>
    <property type="match status" value="1"/>
</dbReference>
<protein>
    <submittedName>
        <fullName evidence="7">Heparinase</fullName>
    </submittedName>
</protein>
<comment type="subcellular location">
    <subcellularLocation>
        <location evidence="1">Periplasm</location>
    </subcellularLocation>
</comment>
<dbReference type="eggNOG" id="COG5360">
    <property type="taxonomic scope" value="Bacteria"/>
</dbReference>
<keyword evidence="8" id="KW-1185">Reference proteome</keyword>
<dbReference type="PANTHER" id="PTHR39210:SF1">
    <property type="entry name" value="HEPARIN-SULFATE LYASE"/>
    <property type="match status" value="1"/>
</dbReference>